<evidence type="ECO:0000313" key="11">
    <source>
        <dbReference type="Proteomes" id="UP000070539"/>
    </source>
</evidence>
<dbReference type="InterPro" id="IPR011994">
    <property type="entry name" value="Cytidylate_kinase_dom"/>
</dbReference>
<comment type="similarity">
    <text evidence="1 8">Belongs to the cytidylate kinase family. Type 1 subfamily.</text>
</comment>
<gene>
    <name evidence="10" type="primary">cmk_1</name>
    <name evidence="8" type="synonym">cmk</name>
    <name evidence="10" type="ORF">CLNEO_19660</name>
</gene>
<evidence type="ECO:0000259" key="9">
    <source>
        <dbReference type="Pfam" id="PF02224"/>
    </source>
</evidence>
<dbReference type="PANTHER" id="PTHR21299">
    <property type="entry name" value="CYTIDYLATE KINASE/PANTOATE-BETA-ALANINE LIGASE"/>
    <property type="match status" value="1"/>
</dbReference>
<dbReference type="AlphaFoldDB" id="A0A136WDG5"/>
<dbReference type="Proteomes" id="UP000070539">
    <property type="component" value="Unassembled WGS sequence"/>
</dbReference>
<evidence type="ECO:0000256" key="7">
    <source>
        <dbReference type="ARBA" id="ARBA00048478"/>
    </source>
</evidence>
<evidence type="ECO:0000256" key="1">
    <source>
        <dbReference type="ARBA" id="ARBA00009427"/>
    </source>
</evidence>
<evidence type="ECO:0000256" key="2">
    <source>
        <dbReference type="ARBA" id="ARBA00022679"/>
    </source>
</evidence>
<comment type="caution">
    <text evidence="10">The sequence shown here is derived from an EMBL/GenBank/DDBJ whole genome shotgun (WGS) entry which is preliminary data.</text>
</comment>
<dbReference type="HAMAP" id="MF_00238">
    <property type="entry name" value="Cytidyl_kinase_type1"/>
    <property type="match status" value="1"/>
</dbReference>
<dbReference type="GO" id="GO:0015949">
    <property type="term" value="P:nucleobase-containing small molecule interconversion"/>
    <property type="evidence" value="ECO:0007669"/>
    <property type="project" value="TreeGrafter"/>
</dbReference>
<dbReference type="GO" id="GO:0005524">
    <property type="term" value="F:ATP binding"/>
    <property type="evidence" value="ECO:0007669"/>
    <property type="project" value="UniProtKB-UniRule"/>
</dbReference>
<proteinExistence type="inferred from homology"/>
<dbReference type="GO" id="GO:0036431">
    <property type="term" value="F:dCMP kinase activity"/>
    <property type="evidence" value="ECO:0007669"/>
    <property type="project" value="InterPro"/>
</dbReference>
<comment type="catalytic activity">
    <reaction evidence="7 8">
        <text>CMP + ATP = CDP + ADP</text>
        <dbReference type="Rhea" id="RHEA:11600"/>
        <dbReference type="ChEBI" id="CHEBI:30616"/>
        <dbReference type="ChEBI" id="CHEBI:58069"/>
        <dbReference type="ChEBI" id="CHEBI:60377"/>
        <dbReference type="ChEBI" id="CHEBI:456216"/>
        <dbReference type="EC" id="2.7.4.25"/>
    </reaction>
</comment>
<name>A0A136WDG5_9FIRM</name>
<keyword evidence="8" id="KW-0963">Cytoplasm</keyword>
<dbReference type="EMBL" id="LRVM01000006">
    <property type="protein sequence ID" value="KXL52557.1"/>
    <property type="molecule type" value="Genomic_DNA"/>
</dbReference>
<dbReference type="OrthoDB" id="9807434at2"/>
<dbReference type="PATRIC" id="fig|36847.3.peg.2313"/>
<dbReference type="GO" id="GO:0006220">
    <property type="term" value="P:pyrimidine nucleotide metabolic process"/>
    <property type="evidence" value="ECO:0007669"/>
    <property type="project" value="UniProtKB-UniRule"/>
</dbReference>
<keyword evidence="4 8" id="KW-0418">Kinase</keyword>
<keyword evidence="11" id="KW-1185">Reference proteome</keyword>
<evidence type="ECO:0000256" key="4">
    <source>
        <dbReference type="ARBA" id="ARBA00022777"/>
    </source>
</evidence>
<evidence type="ECO:0000256" key="8">
    <source>
        <dbReference type="HAMAP-Rule" id="MF_00238"/>
    </source>
</evidence>
<evidence type="ECO:0000256" key="6">
    <source>
        <dbReference type="ARBA" id="ARBA00047615"/>
    </source>
</evidence>
<dbReference type="RefSeq" id="WP_066088187.1">
    <property type="nucleotide sequence ID" value="NZ_LRVM01000006.1"/>
</dbReference>
<reference evidence="10 11" key="1">
    <citation type="submission" date="2016-01" db="EMBL/GenBank/DDBJ databases">
        <title>Genome sequence of Clostridium neopropionicum X4, DSM-3847.</title>
        <authorList>
            <person name="Poehlein A."/>
            <person name="Beck M.H."/>
            <person name="Bengelsdorf F.R."/>
            <person name="Daniel R."/>
            <person name="Duerre P."/>
        </authorList>
    </citation>
    <scope>NUCLEOTIDE SEQUENCE [LARGE SCALE GENOMIC DNA]</scope>
    <source>
        <strain evidence="10 11">DSM-3847</strain>
    </source>
</reference>
<dbReference type="InterPro" id="IPR003136">
    <property type="entry name" value="Cytidylate_kin"/>
</dbReference>
<dbReference type="CDD" id="cd02020">
    <property type="entry name" value="CMPK"/>
    <property type="match status" value="1"/>
</dbReference>
<dbReference type="Gene3D" id="3.40.50.300">
    <property type="entry name" value="P-loop containing nucleotide triphosphate hydrolases"/>
    <property type="match status" value="1"/>
</dbReference>
<sequence length="225" mass="24850">MKRFAIAVDGPAGSGKSTVAKAVAKHLGIIYVDTGAMYRGVAYFCIQQGVSPLDEAGVLSLLNNIKMEIQPGRDGQRIFLDREDITSKIRTQEIGLGASQVATLQAVRQKLGDMQREMAKNNSVIMDGRDIGTFVLPQAEVKIYMDASVEVRARRRMGELEAKGEKPVFEVICEEIIRRDENDMNRLYNPLRQAEDAVYLDTTGMGIDEAVEAIIRITEGKIGEV</sequence>
<dbReference type="GO" id="GO:0036430">
    <property type="term" value="F:CMP kinase activity"/>
    <property type="evidence" value="ECO:0007669"/>
    <property type="project" value="RHEA"/>
</dbReference>
<keyword evidence="3 8" id="KW-0547">Nucleotide-binding</keyword>
<feature type="binding site" evidence="8">
    <location>
        <begin position="10"/>
        <end position="18"/>
    </location>
    <ligand>
        <name>ATP</name>
        <dbReference type="ChEBI" id="CHEBI:30616"/>
    </ligand>
</feature>
<dbReference type="PANTHER" id="PTHR21299:SF2">
    <property type="entry name" value="CYTIDYLATE KINASE"/>
    <property type="match status" value="1"/>
</dbReference>
<evidence type="ECO:0000256" key="3">
    <source>
        <dbReference type="ARBA" id="ARBA00022741"/>
    </source>
</evidence>
<dbReference type="NCBIfam" id="TIGR00017">
    <property type="entry name" value="cmk"/>
    <property type="match status" value="1"/>
</dbReference>
<comment type="catalytic activity">
    <reaction evidence="6 8">
        <text>dCMP + ATP = dCDP + ADP</text>
        <dbReference type="Rhea" id="RHEA:25094"/>
        <dbReference type="ChEBI" id="CHEBI:30616"/>
        <dbReference type="ChEBI" id="CHEBI:57566"/>
        <dbReference type="ChEBI" id="CHEBI:58593"/>
        <dbReference type="ChEBI" id="CHEBI:456216"/>
        <dbReference type="EC" id="2.7.4.25"/>
    </reaction>
</comment>
<feature type="domain" description="Cytidylate kinase" evidence="9">
    <location>
        <begin position="6"/>
        <end position="217"/>
    </location>
</feature>
<evidence type="ECO:0000256" key="5">
    <source>
        <dbReference type="ARBA" id="ARBA00022840"/>
    </source>
</evidence>
<evidence type="ECO:0000313" key="10">
    <source>
        <dbReference type="EMBL" id="KXL52557.1"/>
    </source>
</evidence>
<dbReference type="GO" id="GO:0005829">
    <property type="term" value="C:cytosol"/>
    <property type="evidence" value="ECO:0007669"/>
    <property type="project" value="TreeGrafter"/>
</dbReference>
<protein>
    <recommendedName>
        <fullName evidence="8">Cytidylate kinase</fullName>
        <shortName evidence="8">CK</shortName>
        <ecNumber evidence="8">2.7.4.25</ecNumber>
    </recommendedName>
    <alternativeName>
        <fullName evidence="8">Cytidine monophosphate kinase</fullName>
        <shortName evidence="8">CMP kinase</shortName>
    </alternativeName>
</protein>
<dbReference type="EC" id="2.7.4.25" evidence="8"/>
<comment type="subcellular location">
    <subcellularLocation>
        <location evidence="8">Cytoplasm</location>
    </subcellularLocation>
</comment>
<dbReference type="STRING" id="36847.CLNEO_19660"/>
<dbReference type="Pfam" id="PF02224">
    <property type="entry name" value="Cytidylate_kin"/>
    <property type="match status" value="1"/>
</dbReference>
<keyword evidence="5 8" id="KW-0067">ATP-binding</keyword>
<organism evidence="10 11">
    <name type="scientific">Anaerotignum neopropionicum</name>
    <dbReference type="NCBI Taxonomy" id="36847"/>
    <lineage>
        <taxon>Bacteria</taxon>
        <taxon>Bacillati</taxon>
        <taxon>Bacillota</taxon>
        <taxon>Clostridia</taxon>
        <taxon>Lachnospirales</taxon>
        <taxon>Anaerotignaceae</taxon>
        <taxon>Anaerotignum</taxon>
    </lineage>
</organism>
<keyword evidence="2 8" id="KW-0808">Transferase</keyword>
<dbReference type="InterPro" id="IPR027417">
    <property type="entry name" value="P-loop_NTPase"/>
</dbReference>
<dbReference type="SUPFAM" id="SSF52540">
    <property type="entry name" value="P-loop containing nucleoside triphosphate hydrolases"/>
    <property type="match status" value="1"/>
</dbReference>
<accession>A0A136WDG5</accession>